<comment type="similarity">
    <text evidence="3">Belongs to the gas vesicle GvpK family.</text>
</comment>
<dbReference type="GO" id="GO:0031412">
    <property type="term" value="P:gas vesicle organization"/>
    <property type="evidence" value="ECO:0007669"/>
    <property type="project" value="InterPro"/>
</dbReference>
<reference evidence="6 7" key="1">
    <citation type="submission" date="2018-11" db="EMBL/GenBank/DDBJ databases">
        <title>Sequencing the genomes of 1000 actinobacteria strains.</title>
        <authorList>
            <person name="Klenk H.-P."/>
        </authorList>
    </citation>
    <scope>NUCLEOTIDE SEQUENCE [LARGE SCALE GENOMIC DNA]</scope>
    <source>
        <strain evidence="6 7">DSM 44254</strain>
    </source>
</reference>
<dbReference type="PANTHER" id="PTHR40137">
    <property type="entry name" value="PROTEIN GVPK 1"/>
    <property type="match status" value="1"/>
</dbReference>
<dbReference type="PANTHER" id="PTHR40137:SF2">
    <property type="entry name" value="PROTEIN GVPK 1"/>
    <property type="match status" value="1"/>
</dbReference>
<dbReference type="Pfam" id="PF05121">
    <property type="entry name" value="GvpK"/>
    <property type="match status" value="1"/>
</dbReference>
<feature type="coiled-coil region" evidence="4">
    <location>
        <begin position="71"/>
        <end position="98"/>
    </location>
</feature>
<dbReference type="GO" id="GO:0031411">
    <property type="term" value="C:gas vesicle"/>
    <property type="evidence" value="ECO:0007669"/>
    <property type="project" value="UniProtKB-SubCell"/>
</dbReference>
<keyword evidence="1" id="KW-0304">Gas vesicle</keyword>
<gene>
    <name evidence="6" type="ORF">EDD29_3128</name>
</gene>
<evidence type="ECO:0000256" key="4">
    <source>
        <dbReference type="SAM" id="Coils"/>
    </source>
</evidence>
<feature type="compositionally biased region" description="Basic and acidic residues" evidence="5">
    <location>
        <begin position="119"/>
        <end position="128"/>
    </location>
</feature>
<organism evidence="6 7">
    <name type="scientific">Actinocorallia herbida</name>
    <dbReference type="NCBI Taxonomy" id="58109"/>
    <lineage>
        <taxon>Bacteria</taxon>
        <taxon>Bacillati</taxon>
        <taxon>Actinomycetota</taxon>
        <taxon>Actinomycetes</taxon>
        <taxon>Streptosporangiales</taxon>
        <taxon>Thermomonosporaceae</taxon>
        <taxon>Actinocorallia</taxon>
    </lineage>
</organism>
<dbReference type="EMBL" id="RJKE01000001">
    <property type="protein sequence ID" value="ROO85582.1"/>
    <property type="molecule type" value="Genomic_DNA"/>
</dbReference>
<evidence type="ECO:0000313" key="7">
    <source>
        <dbReference type="Proteomes" id="UP000272400"/>
    </source>
</evidence>
<dbReference type="OrthoDB" id="5772958at2"/>
<protein>
    <submittedName>
        <fullName evidence="6">Gas vesicle protein GvpK</fullName>
    </submittedName>
</protein>
<proteinExistence type="inferred from homology"/>
<comment type="subcellular location">
    <subcellularLocation>
        <location evidence="2">Gas vesicle</location>
    </subcellularLocation>
</comment>
<feature type="region of interest" description="Disordered" evidence="5">
    <location>
        <begin position="119"/>
        <end position="188"/>
    </location>
</feature>
<feature type="region of interest" description="Disordered" evidence="5">
    <location>
        <begin position="1"/>
        <end position="25"/>
    </location>
</feature>
<evidence type="ECO:0000313" key="6">
    <source>
        <dbReference type="EMBL" id="ROO85582.1"/>
    </source>
</evidence>
<name>A0A3N1CW99_9ACTN</name>
<evidence type="ECO:0000256" key="5">
    <source>
        <dbReference type="SAM" id="MobiDB-lite"/>
    </source>
</evidence>
<dbReference type="InterPro" id="IPR007805">
    <property type="entry name" value="GvpK"/>
</dbReference>
<dbReference type="RefSeq" id="WP_123665071.1">
    <property type="nucleotide sequence ID" value="NZ_RJKE01000001.1"/>
</dbReference>
<dbReference type="AlphaFoldDB" id="A0A3N1CW99"/>
<evidence type="ECO:0000256" key="3">
    <source>
        <dbReference type="ARBA" id="ARBA00035659"/>
    </source>
</evidence>
<evidence type="ECO:0000256" key="2">
    <source>
        <dbReference type="ARBA" id="ARBA00035108"/>
    </source>
</evidence>
<keyword evidence="7" id="KW-1185">Reference proteome</keyword>
<feature type="compositionally biased region" description="Basic and acidic residues" evidence="5">
    <location>
        <begin position="1"/>
        <end position="13"/>
    </location>
</feature>
<keyword evidence="4" id="KW-0175">Coiled coil</keyword>
<accession>A0A3N1CW99</accession>
<sequence>MNRPQRSGEEGGAGRRAVQGRRLAHRLETDPEAVQRDLVRLVLTLVELIRQLMERQALRRVDAGDLPEEKVEELGLALMRLEEAMTELEERFHLDRADLNLDLGPLGTLLPPEDRLEHARTEHGEHSRVARAPGQPERAEAPAHRPHERADGGERRRDDHAREHGCDEGQAEEQQKYMDEHRAEDTCD</sequence>
<feature type="compositionally biased region" description="Basic and acidic residues" evidence="5">
    <location>
        <begin position="137"/>
        <end position="188"/>
    </location>
</feature>
<dbReference type="Proteomes" id="UP000272400">
    <property type="component" value="Unassembled WGS sequence"/>
</dbReference>
<comment type="caution">
    <text evidence="6">The sequence shown here is derived from an EMBL/GenBank/DDBJ whole genome shotgun (WGS) entry which is preliminary data.</text>
</comment>
<evidence type="ECO:0000256" key="1">
    <source>
        <dbReference type="ARBA" id="ARBA00022987"/>
    </source>
</evidence>